<keyword evidence="2" id="KW-1185">Reference proteome</keyword>
<gene>
    <name evidence="1" type="ORF">DY000_02034416</name>
</gene>
<evidence type="ECO:0000313" key="2">
    <source>
        <dbReference type="Proteomes" id="UP000266723"/>
    </source>
</evidence>
<proteinExistence type="predicted"/>
<protein>
    <submittedName>
        <fullName evidence="1">Uncharacterized protein</fullName>
    </submittedName>
</protein>
<accession>A0ABQ7E078</accession>
<evidence type="ECO:0000313" key="1">
    <source>
        <dbReference type="EMBL" id="KAF3582659.1"/>
    </source>
</evidence>
<reference evidence="1 2" key="1">
    <citation type="journal article" date="2020" name="BMC Genomics">
        <title>Intraspecific diversification of the crop wild relative Brassica cretica Lam. using demographic model selection.</title>
        <authorList>
            <person name="Kioukis A."/>
            <person name="Michalopoulou V.A."/>
            <person name="Briers L."/>
            <person name="Pirintsos S."/>
            <person name="Studholme D.J."/>
            <person name="Pavlidis P."/>
            <person name="Sarris P.F."/>
        </authorList>
    </citation>
    <scope>NUCLEOTIDE SEQUENCE [LARGE SCALE GENOMIC DNA]</scope>
    <source>
        <strain evidence="2">cv. PFS-1207/04</strain>
    </source>
</reference>
<organism evidence="1 2">
    <name type="scientific">Brassica cretica</name>
    <name type="common">Mustard</name>
    <dbReference type="NCBI Taxonomy" id="69181"/>
    <lineage>
        <taxon>Eukaryota</taxon>
        <taxon>Viridiplantae</taxon>
        <taxon>Streptophyta</taxon>
        <taxon>Embryophyta</taxon>
        <taxon>Tracheophyta</taxon>
        <taxon>Spermatophyta</taxon>
        <taxon>Magnoliopsida</taxon>
        <taxon>eudicotyledons</taxon>
        <taxon>Gunneridae</taxon>
        <taxon>Pentapetalae</taxon>
        <taxon>rosids</taxon>
        <taxon>malvids</taxon>
        <taxon>Brassicales</taxon>
        <taxon>Brassicaceae</taxon>
        <taxon>Brassiceae</taxon>
        <taxon>Brassica</taxon>
    </lineage>
</organism>
<dbReference type="Proteomes" id="UP000266723">
    <property type="component" value="Unassembled WGS sequence"/>
</dbReference>
<dbReference type="EMBL" id="QGKV02000649">
    <property type="protein sequence ID" value="KAF3582659.1"/>
    <property type="molecule type" value="Genomic_DNA"/>
</dbReference>
<name>A0ABQ7E078_BRACR</name>
<comment type="caution">
    <text evidence="1">The sequence shown here is derived from an EMBL/GenBank/DDBJ whole genome shotgun (WGS) entry which is preliminary data.</text>
</comment>
<sequence length="54" mass="5902">MSSESAIGELGETAVEFQGGELGIRRGCAQVSAVKFLRVDKIGIQRLFHRLENP</sequence>